<comment type="caution">
    <text evidence="1">The sequence shown here is derived from an EMBL/GenBank/DDBJ whole genome shotgun (WGS) entry which is preliminary data.</text>
</comment>
<dbReference type="Gene3D" id="3.30.420.60">
    <property type="entry name" value="eRF1 domain 2"/>
    <property type="match status" value="1"/>
</dbReference>
<dbReference type="Proteomes" id="UP000267469">
    <property type="component" value="Unassembled WGS sequence"/>
</dbReference>
<proteinExistence type="predicted"/>
<dbReference type="EMBL" id="RJTM01000090">
    <property type="protein sequence ID" value="RNL85378.1"/>
    <property type="molecule type" value="Genomic_DNA"/>
</dbReference>
<keyword evidence="2" id="KW-1185">Reference proteome</keyword>
<accession>A0A3N0EC27</accession>
<reference evidence="1 2" key="1">
    <citation type="submission" date="2018-10" db="EMBL/GenBank/DDBJ databases">
        <title>Sinomicrobium pectinilyticum sp. nov., a pectinase-producing bacterium isolated from alkaline and saline soil, and emended description of the genus Sinomicrobium.</title>
        <authorList>
            <person name="Cheng B."/>
            <person name="Li C."/>
            <person name="Lai Q."/>
            <person name="Du M."/>
            <person name="Shao Z."/>
            <person name="Xu P."/>
            <person name="Yang C."/>
        </authorList>
    </citation>
    <scope>NUCLEOTIDE SEQUENCE [LARGE SCALE GENOMIC DNA]</scope>
    <source>
        <strain evidence="1 2">5DNS001</strain>
    </source>
</reference>
<organism evidence="1 2">
    <name type="scientific">Sinomicrobium pectinilyticum</name>
    <dbReference type="NCBI Taxonomy" id="1084421"/>
    <lineage>
        <taxon>Bacteria</taxon>
        <taxon>Pseudomonadati</taxon>
        <taxon>Bacteroidota</taxon>
        <taxon>Flavobacteriia</taxon>
        <taxon>Flavobacteriales</taxon>
        <taxon>Flavobacteriaceae</taxon>
        <taxon>Sinomicrobium</taxon>
    </lineage>
</organism>
<evidence type="ECO:0008006" key="3">
    <source>
        <dbReference type="Google" id="ProtNLM"/>
    </source>
</evidence>
<dbReference type="InterPro" id="IPR042226">
    <property type="entry name" value="eFR1_2_sf"/>
</dbReference>
<evidence type="ECO:0000313" key="2">
    <source>
        <dbReference type="Proteomes" id="UP000267469"/>
    </source>
</evidence>
<dbReference type="SUPFAM" id="SSF53137">
    <property type="entry name" value="Translational machinery components"/>
    <property type="match status" value="1"/>
</dbReference>
<evidence type="ECO:0000313" key="1">
    <source>
        <dbReference type="EMBL" id="RNL85378.1"/>
    </source>
</evidence>
<dbReference type="AlphaFoldDB" id="A0A3N0EC27"/>
<protein>
    <recommendedName>
        <fullName evidence="3">Host attachment protein</fullName>
    </recommendedName>
</protein>
<name>A0A3N0EC27_SINP1</name>
<dbReference type="RefSeq" id="WP_123216379.1">
    <property type="nucleotide sequence ID" value="NZ_RJTM01000090.1"/>
</dbReference>
<dbReference type="OrthoDB" id="594984at2"/>
<gene>
    <name evidence="1" type="ORF">ED312_12620</name>
</gene>
<sequence>MKNIGIWLDRRKAHIITMEKGDEKIETVISTIEAYRPVGGSRSKTRWGPQDVVQDSKYTERRKHQMKRYFEQLAAKINDAEGIAIYGPGAVVHKFAEYLEKDRKSLREKVKCIEKADSMTENQVKALVRNFFVSVNRG</sequence>